<keyword evidence="2" id="KW-0812">Transmembrane</keyword>
<dbReference type="Proteomes" id="UP000051295">
    <property type="component" value="Unassembled WGS sequence"/>
</dbReference>
<accession>A0A0T5NYM9</accession>
<evidence type="ECO:0000313" key="4">
    <source>
        <dbReference type="Proteomes" id="UP000051295"/>
    </source>
</evidence>
<dbReference type="STRING" id="1641875.XM53_05365"/>
<evidence type="ECO:0000256" key="1">
    <source>
        <dbReference type="SAM" id="MobiDB-lite"/>
    </source>
</evidence>
<feature type="compositionally biased region" description="Polar residues" evidence="1">
    <location>
        <begin position="42"/>
        <end position="51"/>
    </location>
</feature>
<keyword evidence="4" id="KW-1185">Reference proteome</keyword>
<gene>
    <name evidence="3" type="ORF">XM53_05365</name>
</gene>
<keyword evidence="2" id="KW-1133">Transmembrane helix</keyword>
<comment type="caution">
    <text evidence="3">The sequence shown here is derived from an EMBL/GenBank/DDBJ whole genome shotgun (WGS) entry which is preliminary data.</text>
</comment>
<organism evidence="3 4">
    <name type="scientific">Roseovarius atlanticus</name>
    <dbReference type="NCBI Taxonomy" id="1641875"/>
    <lineage>
        <taxon>Bacteria</taxon>
        <taxon>Pseudomonadati</taxon>
        <taxon>Pseudomonadota</taxon>
        <taxon>Alphaproteobacteria</taxon>
        <taxon>Rhodobacterales</taxon>
        <taxon>Roseobacteraceae</taxon>
        <taxon>Roseovarius</taxon>
    </lineage>
</organism>
<dbReference type="EMBL" id="LAXJ01000003">
    <property type="protein sequence ID" value="KRS13969.1"/>
    <property type="molecule type" value="Genomic_DNA"/>
</dbReference>
<reference evidence="3 4" key="1">
    <citation type="submission" date="2015-04" db="EMBL/GenBank/DDBJ databases">
        <title>The draft genome sequence of Roseovarius sp.R12b.</title>
        <authorList>
            <person name="Li G."/>
            <person name="Lai Q."/>
            <person name="Shao Z."/>
            <person name="Yan P."/>
        </authorList>
    </citation>
    <scope>NUCLEOTIDE SEQUENCE [LARGE SCALE GENOMIC DNA]</scope>
    <source>
        <strain evidence="3 4">R12B</strain>
    </source>
</reference>
<sequence length="187" mass="19209">MSSNSLIAKSVILVSALVGGVVGLFELGDRFMTSKPSEDVVVNQSAASGSSDGAERGADEADAAGETTAALSESVSSADRGQGTALEREIAQRVSEQLMRLECGAVEVTRVTATATTVPEEETSHGFEGHLLNGAVTLQGTNGPERIRLAGSGKGPTGAASAVDMALRGFGEHLTVTEIFEANCRRD</sequence>
<name>A0A0T5NYM9_9RHOB</name>
<dbReference type="AlphaFoldDB" id="A0A0T5NYM9"/>
<dbReference type="PATRIC" id="fig|1641875.4.peg.3098"/>
<dbReference type="OrthoDB" id="7742642at2"/>
<feature type="transmembrane region" description="Helical" evidence="2">
    <location>
        <begin position="6"/>
        <end position="25"/>
    </location>
</feature>
<feature type="region of interest" description="Disordered" evidence="1">
    <location>
        <begin position="36"/>
        <end position="84"/>
    </location>
</feature>
<evidence type="ECO:0000313" key="3">
    <source>
        <dbReference type="EMBL" id="KRS13969.1"/>
    </source>
</evidence>
<keyword evidence="2" id="KW-0472">Membrane</keyword>
<evidence type="ECO:0000256" key="2">
    <source>
        <dbReference type="SAM" id="Phobius"/>
    </source>
</evidence>
<dbReference type="RefSeq" id="WP_057791019.1">
    <property type="nucleotide sequence ID" value="NZ_LAXJ01000003.1"/>
</dbReference>
<proteinExistence type="predicted"/>
<protein>
    <submittedName>
        <fullName evidence="3">Uncharacterized protein</fullName>
    </submittedName>
</protein>